<dbReference type="AlphaFoldDB" id="A0A1X6YK16"/>
<dbReference type="Proteomes" id="UP000193061">
    <property type="component" value="Unassembled WGS sequence"/>
</dbReference>
<evidence type="ECO:0000313" key="2">
    <source>
        <dbReference type="EMBL" id="SLN23161.1"/>
    </source>
</evidence>
<dbReference type="InterPro" id="IPR003779">
    <property type="entry name" value="CMD-like"/>
</dbReference>
<dbReference type="SUPFAM" id="SSF69118">
    <property type="entry name" value="AhpD-like"/>
    <property type="match status" value="1"/>
</dbReference>
<dbReference type="EMBL" id="FWFX01000002">
    <property type="protein sequence ID" value="SLN23161.1"/>
    <property type="molecule type" value="Genomic_DNA"/>
</dbReference>
<organism evidence="2 3">
    <name type="scientific">Roseovarius albus</name>
    <dbReference type="NCBI Taxonomy" id="1247867"/>
    <lineage>
        <taxon>Bacteria</taxon>
        <taxon>Pseudomonadati</taxon>
        <taxon>Pseudomonadota</taxon>
        <taxon>Alphaproteobacteria</taxon>
        <taxon>Rhodobacterales</taxon>
        <taxon>Roseobacteraceae</taxon>
        <taxon>Roseovarius</taxon>
    </lineage>
</organism>
<proteinExistence type="predicted"/>
<sequence>MIERADYVSLNGLAIAGMAKSKDMMSSIDARLRAIVELRVSQINGCAYCVDLHTMEARQAGETQQRLDCLTVWHEVPFFDDAEKAALAWAEAVTLIAESGASDSVYDALSPHFSEKQIVDLTLIIAQMNAWNRLAISFQHLPDARPE</sequence>
<keyword evidence="3" id="KW-1185">Reference proteome</keyword>
<dbReference type="InterPro" id="IPR004675">
    <property type="entry name" value="AhpD_core"/>
</dbReference>
<evidence type="ECO:0000259" key="1">
    <source>
        <dbReference type="Pfam" id="PF02627"/>
    </source>
</evidence>
<evidence type="ECO:0000313" key="3">
    <source>
        <dbReference type="Proteomes" id="UP000193061"/>
    </source>
</evidence>
<dbReference type="NCBIfam" id="TIGR00778">
    <property type="entry name" value="ahpD_dom"/>
    <property type="match status" value="1"/>
</dbReference>
<dbReference type="GO" id="GO:0051920">
    <property type="term" value="F:peroxiredoxin activity"/>
    <property type="evidence" value="ECO:0007669"/>
    <property type="project" value="InterPro"/>
</dbReference>
<accession>A0A1X6YK16</accession>
<dbReference type="Pfam" id="PF02627">
    <property type="entry name" value="CMD"/>
    <property type="match status" value="1"/>
</dbReference>
<dbReference type="PANTHER" id="PTHR34846">
    <property type="entry name" value="4-CARBOXYMUCONOLACTONE DECARBOXYLASE FAMILY PROTEIN (AFU_ORTHOLOGUE AFUA_6G11590)"/>
    <property type="match status" value="1"/>
</dbReference>
<name>A0A1X6YK16_9RHOB</name>
<dbReference type="Gene3D" id="1.20.1290.10">
    <property type="entry name" value="AhpD-like"/>
    <property type="match status" value="1"/>
</dbReference>
<feature type="domain" description="Carboxymuconolactone decarboxylase-like" evidence="1">
    <location>
        <begin position="26"/>
        <end position="92"/>
    </location>
</feature>
<protein>
    <submittedName>
        <fullName evidence="2">Carboxymuconolactone decarboxylase family protein</fullName>
    </submittedName>
</protein>
<dbReference type="RefSeq" id="WP_085804440.1">
    <property type="nucleotide sequence ID" value="NZ_FWFX01000002.1"/>
</dbReference>
<dbReference type="PANTHER" id="PTHR34846:SF10">
    <property type="entry name" value="CYTOPLASMIC PROTEIN"/>
    <property type="match status" value="1"/>
</dbReference>
<dbReference type="InterPro" id="IPR029032">
    <property type="entry name" value="AhpD-like"/>
</dbReference>
<dbReference type="OrthoDB" id="9801997at2"/>
<gene>
    <name evidence="2" type="ORF">ROA7450_00904</name>
</gene>
<reference evidence="2 3" key="1">
    <citation type="submission" date="2017-03" db="EMBL/GenBank/DDBJ databases">
        <authorList>
            <person name="Afonso C.L."/>
            <person name="Miller P.J."/>
            <person name="Scott M.A."/>
            <person name="Spackman E."/>
            <person name="Goraichik I."/>
            <person name="Dimitrov K.M."/>
            <person name="Suarez D.L."/>
            <person name="Swayne D.E."/>
        </authorList>
    </citation>
    <scope>NUCLEOTIDE SEQUENCE [LARGE SCALE GENOMIC DNA]</scope>
    <source>
        <strain evidence="2 3">CECT 7450</strain>
    </source>
</reference>